<organism evidence="17 18">
    <name type="scientific">Kryptolebias marmoratus</name>
    <name type="common">Mangrove killifish</name>
    <name type="synonym">Rivulus marmoratus</name>
    <dbReference type="NCBI Taxonomy" id="37003"/>
    <lineage>
        <taxon>Eukaryota</taxon>
        <taxon>Metazoa</taxon>
        <taxon>Chordata</taxon>
        <taxon>Craniata</taxon>
        <taxon>Vertebrata</taxon>
        <taxon>Euteleostomi</taxon>
        <taxon>Actinopterygii</taxon>
        <taxon>Neopterygii</taxon>
        <taxon>Teleostei</taxon>
        <taxon>Neoteleostei</taxon>
        <taxon>Acanthomorphata</taxon>
        <taxon>Ovalentaria</taxon>
        <taxon>Atherinomorphae</taxon>
        <taxon>Cyprinodontiformes</taxon>
        <taxon>Rivulidae</taxon>
        <taxon>Kryptolebias</taxon>
    </lineage>
</organism>
<proteinExistence type="inferred from homology"/>
<dbReference type="GO" id="GO:0043523">
    <property type="term" value="P:regulation of neuron apoptotic process"/>
    <property type="evidence" value="ECO:0007669"/>
    <property type="project" value="Ensembl"/>
</dbReference>
<comment type="similarity">
    <text evidence="2">Belongs to the JHDM1 histone demethylase family. JHDM1D subfamily.</text>
</comment>
<dbReference type="SUPFAM" id="SSF57903">
    <property type="entry name" value="FYVE/PHD zinc finger"/>
    <property type="match status" value="1"/>
</dbReference>
<feature type="region of interest" description="Disordered" evidence="14">
    <location>
        <begin position="61"/>
        <end position="90"/>
    </location>
</feature>
<dbReference type="KEGG" id="kmr:108244610"/>
<feature type="region of interest" description="Disordered" evidence="14">
    <location>
        <begin position="753"/>
        <end position="1004"/>
    </location>
</feature>
<feature type="domain" description="JmjC" evidence="16">
    <location>
        <begin position="201"/>
        <end position="357"/>
    </location>
</feature>
<feature type="compositionally biased region" description="Low complexity" evidence="14">
    <location>
        <begin position="717"/>
        <end position="733"/>
    </location>
</feature>
<dbReference type="Pfam" id="PF00628">
    <property type="entry name" value="PHD"/>
    <property type="match status" value="1"/>
</dbReference>
<dbReference type="GO" id="GO:0007420">
    <property type="term" value="P:brain development"/>
    <property type="evidence" value="ECO:0007669"/>
    <property type="project" value="Ensembl"/>
</dbReference>
<evidence type="ECO:0000259" key="15">
    <source>
        <dbReference type="PROSITE" id="PS50016"/>
    </source>
</evidence>
<comment type="subcellular location">
    <subcellularLocation>
        <location evidence="1">Nucleus</location>
    </subcellularLocation>
</comment>
<dbReference type="SUPFAM" id="SSF51197">
    <property type="entry name" value="Clavaminate synthase-like"/>
    <property type="match status" value="1"/>
</dbReference>
<evidence type="ECO:0000313" key="18">
    <source>
        <dbReference type="Proteomes" id="UP000264800"/>
    </source>
</evidence>
<keyword evidence="9" id="KW-0408">Iron</keyword>
<dbReference type="RefSeq" id="XP_017286454.1">
    <property type="nucleotide sequence ID" value="XM_017430965.3"/>
</dbReference>
<name>A0A3Q2ZUH4_KRYMA</name>
<evidence type="ECO:0000256" key="5">
    <source>
        <dbReference type="ARBA" id="ARBA00022833"/>
    </source>
</evidence>
<reference evidence="17" key="2">
    <citation type="submission" date="2025-09" db="UniProtKB">
        <authorList>
            <consortium name="Ensembl"/>
        </authorList>
    </citation>
    <scope>IDENTIFICATION</scope>
</reference>
<dbReference type="GO" id="GO:0048703">
    <property type="term" value="P:embryonic viscerocranium morphogenesis"/>
    <property type="evidence" value="ECO:0007669"/>
    <property type="project" value="Ensembl"/>
</dbReference>
<keyword evidence="7" id="KW-0223">Dioxygenase</keyword>
<dbReference type="Gene3D" id="1.20.58.1360">
    <property type="match status" value="1"/>
</dbReference>
<evidence type="ECO:0000256" key="14">
    <source>
        <dbReference type="SAM" id="MobiDB-lite"/>
    </source>
</evidence>
<evidence type="ECO:0000256" key="13">
    <source>
        <dbReference type="PROSITE-ProRule" id="PRU00146"/>
    </source>
</evidence>
<dbReference type="CDD" id="cd15642">
    <property type="entry name" value="PHD_PHF8"/>
    <property type="match status" value="1"/>
</dbReference>
<dbReference type="InterPro" id="IPR011011">
    <property type="entry name" value="Znf_FYVE_PHD"/>
</dbReference>
<feature type="compositionally biased region" description="Low complexity" evidence="14">
    <location>
        <begin position="691"/>
        <end position="703"/>
    </location>
</feature>
<evidence type="ECO:0000256" key="6">
    <source>
        <dbReference type="ARBA" id="ARBA00022853"/>
    </source>
</evidence>
<dbReference type="GO" id="GO:0006325">
    <property type="term" value="P:chromatin organization"/>
    <property type="evidence" value="ECO:0007669"/>
    <property type="project" value="UniProtKB-KW"/>
</dbReference>
<dbReference type="SMART" id="SM00249">
    <property type="entry name" value="PHD"/>
    <property type="match status" value="1"/>
</dbReference>
<accession>A0A3Q2ZUH4</accession>
<keyword evidence="12" id="KW-0539">Nucleus</keyword>
<feature type="compositionally biased region" description="Basic and acidic residues" evidence="14">
    <location>
        <begin position="846"/>
        <end position="855"/>
    </location>
</feature>
<dbReference type="RefSeq" id="XP_037832936.1">
    <property type="nucleotide sequence ID" value="XM_037977008.1"/>
</dbReference>
<feature type="domain" description="PHD-type" evidence="15">
    <location>
        <begin position="5"/>
        <end position="56"/>
    </location>
</feature>
<dbReference type="FunFam" id="2.60.120.650:FF:000006">
    <property type="entry name" value="histone lysine demethylase PHF8 isoform X1"/>
    <property type="match status" value="1"/>
</dbReference>
<dbReference type="CTD" id="23133"/>
<dbReference type="InterPro" id="IPR019787">
    <property type="entry name" value="Znf_PHD-finger"/>
</dbReference>
<keyword evidence="4 13" id="KW-0863">Zinc-finger</keyword>
<dbReference type="AlphaFoldDB" id="A0A3Q2ZUH4"/>
<keyword evidence="5" id="KW-0862">Zinc</keyword>
<dbReference type="PROSITE" id="PS50016">
    <property type="entry name" value="ZF_PHD_2"/>
    <property type="match status" value="1"/>
</dbReference>
<dbReference type="InterPro" id="IPR050690">
    <property type="entry name" value="JHDM1_Histone_Demethylase"/>
</dbReference>
<dbReference type="PROSITE" id="PS01359">
    <property type="entry name" value="ZF_PHD_1"/>
    <property type="match status" value="1"/>
</dbReference>
<keyword evidence="3" id="KW-0479">Metal-binding</keyword>
<feature type="compositionally biased region" description="Pro residues" evidence="14">
    <location>
        <begin position="890"/>
        <end position="912"/>
    </location>
</feature>
<dbReference type="InterPro" id="IPR041070">
    <property type="entry name" value="JHD"/>
</dbReference>
<evidence type="ECO:0000256" key="12">
    <source>
        <dbReference type="ARBA" id="ARBA00023242"/>
    </source>
</evidence>
<keyword evidence="11" id="KW-0804">Transcription</keyword>
<evidence type="ECO:0000256" key="7">
    <source>
        <dbReference type="ARBA" id="ARBA00022964"/>
    </source>
</evidence>
<evidence type="ECO:0000313" key="17">
    <source>
        <dbReference type="Ensembl" id="ENSKMAP00000007493.1"/>
    </source>
</evidence>
<evidence type="ECO:0000256" key="4">
    <source>
        <dbReference type="ARBA" id="ARBA00022771"/>
    </source>
</evidence>
<feature type="compositionally biased region" description="Basic residues" evidence="14">
    <location>
        <begin position="879"/>
        <end position="889"/>
    </location>
</feature>
<feature type="region of interest" description="Disordered" evidence="14">
    <location>
        <begin position="688"/>
        <end position="741"/>
    </location>
</feature>
<sequence>MASVPVYCLCRLPYDVTRFMIECEICQDWFHGSCVGVEEDKSTEIDVYHCPNCQVTHGPSVMRKRRGGNKQAEGSAVAGRDPSRPVKTGSSQFVRELRSRTFPSADEILLKPSGAQLTVEFLEEHSFSVPVMVLRRDGLGMTLPPSSFSVSDIEHYIGADKEIDVIDVPRQCDLKMRLGDFVEYYNSPNRDKVLNVISLEFSDTRLSNLVETPKIVRKLSWVENLWPEESVFERPNVQKYCLMGVKDSYTDFHIDFGGTSVWYHVLRGEKIFYLISPTPANLALFERWSSSSNQNEMFFGDQVDMCYKCSLKQGNTLFIPTGWIHAVLTPVDCLAFGGNFLHSLNIDMQLRAYEIEKRLSTAELFKFPNFETVCWYVGKHLLDTFRGLRENRRHPVSYLVLGAKALNNAFRSWTRKEALADHEMEIPENINTQTLVKDLAKEIRLVEDIFQQNLGRTGTPFPGAPLSKAPLSASQNSGRPPGKKKGPKPKEVLGGLGTPGTKKKGQKGVVKTEAEELDLIEIHTKHTLKKIQPGKSKHKNKVELPLEEFEGKLNKKKLKLVLSNGKIQGKKDGSSNGAESAANFKRLATEESSLSELESEDELQIDETPPPRRKSAGPSKKKKLSGLPRKLPRAKPCSDPNRIREPGEVDFDIEEDYTTDEEALAAHGVKGGAGGILDLLKASKQVAGLDSAALSEEAPASPSTRDAIQGMLSMANPPSSSSSSSSSSPSSLSGGLTEGLGVVKEKGGRAVWLTGGVKKTSNLEKKPIIQRPGKRPIKRPTRHLSDEESPDEQETLGTCFKDSDYVYPSLESDEEDHASKTKMKRKKNWDDTPWSPKARVMPTLPKQERPAREGARVASVETGLAAAAAKLAQQEQQKPAKRKYTKKQRPPAPVASPPPVQNEPAPPSPTPAPESAADVSPDRRMDYFSASLLDHEYTAGPGPFGPGGPRGSGAMAPGVFLTSRRPSLSPQNSSCHSGASPASLASQGITGIGQGKRPKKGLATAKQRLGKILKIHRNGKLLL</sequence>
<keyword evidence="10" id="KW-0805">Transcription regulation</keyword>
<reference evidence="17" key="1">
    <citation type="submission" date="2025-08" db="UniProtKB">
        <authorList>
            <consortium name="Ensembl"/>
        </authorList>
    </citation>
    <scope>IDENTIFICATION</scope>
</reference>
<dbReference type="Gene3D" id="2.60.120.650">
    <property type="entry name" value="Cupin"/>
    <property type="match status" value="1"/>
</dbReference>
<dbReference type="GeneID" id="108244610"/>
<feature type="compositionally biased region" description="Polar residues" evidence="14">
    <location>
        <begin position="964"/>
        <end position="977"/>
    </location>
</feature>
<dbReference type="GO" id="GO:0048922">
    <property type="term" value="P:posterior lateral line neuromast deposition"/>
    <property type="evidence" value="ECO:0007669"/>
    <property type="project" value="Ensembl"/>
</dbReference>
<feature type="region of interest" description="Disordered" evidence="14">
    <location>
        <begin position="564"/>
        <end position="656"/>
    </location>
</feature>
<dbReference type="InterPro" id="IPR019786">
    <property type="entry name" value="Zinc_finger_PHD-type_CS"/>
</dbReference>
<dbReference type="GO" id="GO:0045893">
    <property type="term" value="P:positive regulation of DNA-templated transcription"/>
    <property type="evidence" value="ECO:0007669"/>
    <property type="project" value="Ensembl"/>
</dbReference>
<dbReference type="GO" id="GO:0042472">
    <property type="term" value="P:inner ear morphogenesis"/>
    <property type="evidence" value="ECO:0007669"/>
    <property type="project" value="Ensembl"/>
</dbReference>
<evidence type="ECO:0000256" key="11">
    <source>
        <dbReference type="ARBA" id="ARBA00023163"/>
    </source>
</evidence>
<evidence type="ECO:0000256" key="10">
    <source>
        <dbReference type="ARBA" id="ARBA00023015"/>
    </source>
</evidence>
<dbReference type="PROSITE" id="PS51184">
    <property type="entry name" value="JMJC"/>
    <property type="match status" value="1"/>
</dbReference>
<feature type="compositionally biased region" description="Low complexity" evidence="14">
    <location>
        <begin position="865"/>
        <end position="877"/>
    </location>
</feature>
<dbReference type="FunFam" id="3.30.40.10:FF:000193">
    <property type="entry name" value="lysine-specific demethylase PHF2 isoform X1"/>
    <property type="match status" value="1"/>
</dbReference>
<feature type="compositionally biased region" description="Basic residues" evidence="14">
    <location>
        <begin position="611"/>
        <end position="624"/>
    </location>
</feature>
<dbReference type="STRING" id="37003.ENSKMAP00000007493"/>
<dbReference type="Ensembl" id="ENSKMAT00000007613.1">
    <property type="protein sequence ID" value="ENSKMAP00000007493.1"/>
    <property type="gene ID" value="ENSKMAG00000005611.1"/>
</dbReference>
<dbReference type="Pfam" id="PF17811">
    <property type="entry name" value="JHD"/>
    <property type="match status" value="1"/>
</dbReference>
<dbReference type="GO" id="GO:0060319">
    <property type="term" value="P:primitive erythrocyte differentiation"/>
    <property type="evidence" value="ECO:0007669"/>
    <property type="project" value="Ensembl"/>
</dbReference>
<evidence type="ECO:0000259" key="16">
    <source>
        <dbReference type="PROSITE" id="PS51184"/>
    </source>
</evidence>
<dbReference type="PANTHER" id="PTHR23123">
    <property type="entry name" value="PHD/F-BOX CONTAINING PROTEIN"/>
    <property type="match status" value="1"/>
</dbReference>
<dbReference type="GO" id="GO:0008270">
    <property type="term" value="F:zinc ion binding"/>
    <property type="evidence" value="ECO:0007669"/>
    <property type="project" value="UniProtKB-KW"/>
</dbReference>
<evidence type="ECO:0000256" key="2">
    <source>
        <dbReference type="ARBA" id="ARBA00006942"/>
    </source>
</evidence>
<dbReference type="InterPro" id="IPR003347">
    <property type="entry name" value="JmjC_dom"/>
</dbReference>
<dbReference type="GeneTree" id="ENSGT00940000157847"/>
<feature type="region of interest" description="Disordered" evidence="14">
    <location>
        <begin position="456"/>
        <end position="510"/>
    </location>
</feature>
<dbReference type="Pfam" id="PF02373">
    <property type="entry name" value="JmjC"/>
    <property type="match status" value="1"/>
</dbReference>
<dbReference type="SMART" id="SM00558">
    <property type="entry name" value="JmjC"/>
    <property type="match status" value="1"/>
</dbReference>
<dbReference type="OrthoDB" id="5876800at2759"/>
<dbReference type="GO" id="GO:0051213">
    <property type="term" value="F:dioxygenase activity"/>
    <property type="evidence" value="ECO:0007669"/>
    <property type="project" value="UniProtKB-KW"/>
</dbReference>
<dbReference type="Proteomes" id="UP000264800">
    <property type="component" value="Unplaced"/>
</dbReference>
<evidence type="ECO:0000256" key="3">
    <source>
        <dbReference type="ARBA" id="ARBA00022723"/>
    </source>
</evidence>
<dbReference type="GO" id="GO:0005634">
    <property type="term" value="C:nucleus"/>
    <property type="evidence" value="ECO:0007669"/>
    <property type="project" value="UniProtKB-SubCell"/>
</dbReference>
<keyword evidence="6" id="KW-0156">Chromatin regulator</keyword>
<feature type="compositionally biased region" description="Basic residues" evidence="14">
    <location>
        <begin position="772"/>
        <end position="782"/>
    </location>
</feature>
<evidence type="ECO:0000256" key="8">
    <source>
        <dbReference type="ARBA" id="ARBA00023002"/>
    </source>
</evidence>
<protein>
    <submittedName>
        <fullName evidence="17">PHD finger protein 8</fullName>
    </submittedName>
</protein>
<keyword evidence="8" id="KW-0560">Oxidoreductase</keyword>
<evidence type="ECO:0000256" key="9">
    <source>
        <dbReference type="ARBA" id="ARBA00023004"/>
    </source>
</evidence>
<dbReference type="InterPro" id="IPR001965">
    <property type="entry name" value="Znf_PHD"/>
</dbReference>
<keyword evidence="18" id="KW-1185">Reference proteome</keyword>
<evidence type="ECO:0000256" key="1">
    <source>
        <dbReference type="ARBA" id="ARBA00004123"/>
    </source>
</evidence>